<dbReference type="SUPFAM" id="SSF52980">
    <property type="entry name" value="Restriction endonuclease-like"/>
    <property type="match status" value="1"/>
</dbReference>
<keyword evidence="3" id="KW-1185">Reference proteome</keyword>
<dbReference type="EMBL" id="FYEK01000027">
    <property type="protein sequence ID" value="SNB64706.1"/>
    <property type="molecule type" value="Genomic_DNA"/>
</dbReference>
<evidence type="ECO:0000259" key="1">
    <source>
        <dbReference type="Pfam" id="PF05685"/>
    </source>
</evidence>
<gene>
    <name evidence="2" type="ORF">SAMN02746019_00008580</name>
</gene>
<keyword evidence="2" id="KW-0378">Hydrolase</keyword>
<name>A0A212QYQ1_9CHLR</name>
<dbReference type="InterPro" id="IPR011335">
    <property type="entry name" value="Restrct_endonuc-II-like"/>
</dbReference>
<evidence type="ECO:0000313" key="3">
    <source>
        <dbReference type="Proteomes" id="UP000197025"/>
    </source>
</evidence>
<dbReference type="CDD" id="cd06260">
    <property type="entry name" value="DUF820-like"/>
    <property type="match status" value="1"/>
</dbReference>
<keyword evidence="2" id="KW-0540">Nuclease</keyword>
<sequence length="214" mass="24387">MRVRLMTESGEEIMGAFLLRLGGWTEARYFEEAPEDHLWEFEDGEVIVHSPATLSHQRLVGFLSFLLRGYVEAHGLGEVFNAPAVLRLRPGAVKEPDLFFVHRDRLPGSRSDWVEGPADLVVEVVSPSTRRYDLEEKARIYEEGGVREYWVVDPERQVVTIHRLGHPGYRVGEISRGRIPSTAVPGFWIEAEWLWRDPLPAALECLRQILEASG</sequence>
<dbReference type="PANTHER" id="PTHR34107:SF4">
    <property type="entry name" value="SLL1222 PROTEIN"/>
    <property type="match status" value="1"/>
</dbReference>
<dbReference type="PANTHER" id="PTHR34107">
    <property type="entry name" value="SLL0198 PROTEIN-RELATED"/>
    <property type="match status" value="1"/>
</dbReference>
<reference evidence="3" key="1">
    <citation type="submission" date="2017-06" db="EMBL/GenBank/DDBJ databases">
        <authorList>
            <person name="Varghese N."/>
            <person name="Submissions S."/>
        </authorList>
    </citation>
    <scope>NUCLEOTIDE SEQUENCE [LARGE SCALE GENOMIC DNA]</scope>
    <source>
        <strain evidence="3">JAD2</strain>
    </source>
</reference>
<dbReference type="InParanoid" id="A0A212QYQ1"/>
<dbReference type="InterPro" id="IPR008538">
    <property type="entry name" value="Uma2"/>
</dbReference>
<protein>
    <submittedName>
        <fullName evidence="2">Endonuclease, Uma2 family (Restriction endonuclease fold)</fullName>
    </submittedName>
</protein>
<dbReference type="Proteomes" id="UP000197025">
    <property type="component" value="Unassembled WGS sequence"/>
</dbReference>
<dbReference type="InterPro" id="IPR012296">
    <property type="entry name" value="Nuclease_put_TT1808"/>
</dbReference>
<proteinExistence type="predicted"/>
<dbReference type="Pfam" id="PF05685">
    <property type="entry name" value="Uma2"/>
    <property type="match status" value="1"/>
</dbReference>
<dbReference type="RefSeq" id="WP_088571108.1">
    <property type="nucleotide sequence ID" value="NZ_FYEK01000027.1"/>
</dbReference>
<accession>A0A212QYQ1</accession>
<dbReference type="Gene3D" id="3.90.1570.10">
    <property type="entry name" value="tt1808, chain A"/>
    <property type="match status" value="1"/>
</dbReference>
<organism evidence="2 3">
    <name type="scientific">Thermoflexus hugenholtzii JAD2</name>
    <dbReference type="NCBI Taxonomy" id="877466"/>
    <lineage>
        <taxon>Bacteria</taxon>
        <taxon>Bacillati</taxon>
        <taxon>Chloroflexota</taxon>
        <taxon>Thermoflexia</taxon>
        <taxon>Thermoflexales</taxon>
        <taxon>Thermoflexaceae</taxon>
        <taxon>Thermoflexus</taxon>
    </lineage>
</organism>
<dbReference type="OrthoDB" id="152173at2"/>
<feature type="domain" description="Putative restriction endonuclease" evidence="1">
    <location>
        <begin position="32"/>
        <end position="190"/>
    </location>
</feature>
<dbReference type="GO" id="GO:0004519">
    <property type="term" value="F:endonuclease activity"/>
    <property type="evidence" value="ECO:0007669"/>
    <property type="project" value="UniProtKB-KW"/>
</dbReference>
<evidence type="ECO:0000313" key="2">
    <source>
        <dbReference type="EMBL" id="SNB64706.1"/>
    </source>
</evidence>
<dbReference type="AlphaFoldDB" id="A0A212QYQ1"/>
<keyword evidence="2" id="KW-0255">Endonuclease</keyword>